<feature type="region of interest" description="Disordered" evidence="1">
    <location>
        <begin position="22"/>
        <end position="41"/>
    </location>
</feature>
<dbReference type="PROSITE" id="PS51257">
    <property type="entry name" value="PROKAR_LIPOPROTEIN"/>
    <property type="match status" value="1"/>
</dbReference>
<dbReference type="EMBL" id="CP159485">
    <property type="protein sequence ID" value="XCI29858.1"/>
    <property type="molecule type" value="Genomic_DNA"/>
</dbReference>
<reference evidence="3" key="2">
    <citation type="submission" date="2024-06" db="EMBL/GenBank/DDBJ databases">
        <authorList>
            <person name="Petrova K.O."/>
            <person name="Toshchakov S.V."/>
            <person name="Boltjanskaja Y.V."/>
            <person name="Kevbrin V.V."/>
        </authorList>
    </citation>
    <scope>NUCLEOTIDE SEQUENCE</scope>
    <source>
        <strain evidence="3">Z-710</strain>
    </source>
</reference>
<evidence type="ECO:0000256" key="2">
    <source>
        <dbReference type="SAM" id="SignalP"/>
    </source>
</evidence>
<keyword evidence="2" id="KW-0732">Signal</keyword>
<gene>
    <name evidence="3" type="ORF">PRVXH_001208</name>
</gene>
<evidence type="ECO:0000256" key="1">
    <source>
        <dbReference type="SAM" id="MobiDB-lite"/>
    </source>
</evidence>
<feature type="compositionally biased region" description="Acidic residues" evidence="1">
    <location>
        <begin position="27"/>
        <end position="41"/>
    </location>
</feature>
<feature type="signal peptide" evidence="2">
    <location>
        <begin position="1"/>
        <end position="29"/>
    </location>
</feature>
<evidence type="ECO:0008006" key="4">
    <source>
        <dbReference type="Google" id="ProtNLM"/>
    </source>
</evidence>
<evidence type="ECO:0000313" key="3">
    <source>
        <dbReference type="EMBL" id="XCI29858.1"/>
    </source>
</evidence>
<sequence length="185" mass="21168">MKKIWFLLLVLTLLSTLAIGCGPSEPVEAEDPQEKEEEQVDENAEFIPLVVDSLKLTIDVPQKGWENTRSRATLEEFEDDNGHFEIWFSTTHPNVRRLTDASEDAIVDLQDVEVTGLDEKAAHVKITATEEGTDVYKEQLYYEYVNPDNDRHYYVLITMTYPQDGDTEYYSDKFSHIISSATIGK</sequence>
<name>A0AAU8HWS1_9FIRM</name>
<organism evidence="3">
    <name type="scientific">Proteinivorax hydrogeniformans</name>
    <dbReference type="NCBI Taxonomy" id="1826727"/>
    <lineage>
        <taxon>Bacteria</taxon>
        <taxon>Bacillati</taxon>
        <taxon>Bacillota</taxon>
        <taxon>Clostridia</taxon>
        <taxon>Eubacteriales</taxon>
        <taxon>Proteinivoracaceae</taxon>
        <taxon>Proteinivorax</taxon>
    </lineage>
</organism>
<dbReference type="AlphaFoldDB" id="A0AAU8HWS1"/>
<reference evidence="3" key="1">
    <citation type="journal article" date="2018" name="Antonie Van Leeuwenhoek">
        <title>Proteinivorax hydrogeniformans sp. nov., an anaerobic, haloalkaliphilic bacterium fermenting proteinaceous compounds with high hydrogen production.</title>
        <authorList>
            <person name="Boltyanskaya Y."/>
            <person name="Detkova E."/>
            <person name="Pimenov N."/>
            <person name="Kevbrin V."/>
        </authorList>
    </citation>
    <scope>NUCLEOTIDE SEQUENCE</scope>
    <source>
        <strain evidence="3">Z-710</strain>
    </source>
</reference>
<feature type="chain" id="PRO_5043908067" description="Lipoprotein" evidence="2">
    <location>
        <begin position="30"/>
        <end position="185"/>
    </location>
</feature>
<proteinExistence type="predicted"/>
<accession>A0AAU8HWS1</accession>
<dbReference type="RefSeq" id="WP_353894405.1">
    <property type="nucleotide sequence ID" value="NZ_CP159485.1"/>
</dbReference>
<protein>
    <recommendedName>
        <fullName evidence="4">Lipoprotein</fullName>
    </recommendedName>
</protein>